<accession>A0A1J4U2L6</accession>
<dbReference type="Proteomes" id="UP000182465">
    <property type="component" value="Unassembled WGS sequence"/>
</dbReference>
<evidence type="ECO:0000313" key="4">
    <source>
        <dbReference type="Proteomes" id="UP000182465"/>
    </source>
</evidence>
<sequence length="383" mass="42338">MAQNNNIVRSNPLHQNYKYIAVIFVVVAFLLILGVTYLALSKVTITLKAKDSQVTHSFNLTVAQEPQNSTSTNVIISGKIMSQKSKADNQFFIDSDKEAADFSEGEVVLYNDRPVAQTLVAKTRLLTAAGILFRLQNEVTIPPNGTTRAKIIADAKGSAGNIPPSSFTIPGLNTNLQRVVYAKSETGMVGGMRKIGVLQLDDVEKAEKDLKEKAIGKYITEIFQSIGDDRLVLIASKAVLNDVAKDKEIGEEIDTFTLSGNLSLTAVLADKEEILNIAKEKIKEANGAKAEFINVDPSSIKYDLIEINKEKQEAIFKIEIAGLLTLDPNKDIFDKNLLVGFTEEDLKLYFSQFESVDDVDVKFEPFWVKKVPILKDHIIIEVK</sequence>
<dbReference type="AlphaFoldDB" id="A0A1J4U2L6"/>
<dbReference type="EMBL" id="MNVB01000050">
    <property type="protein sequence ID" value="OIO16854.1"/>
    <property type="molecule type" value="Genomic_DNA"/>
</dbReference>
<feature type="transmembrane region" description="Helical" evidence="1">
    <location>
        <begin position="20"/>
        <end position="40"/>
    </location>
</feature>
<organism evidence="3 4">
    <name type="scientific">Candidatus Kuenenbacteria bacterium CG1_02_38_13</name>
    <dbReference type="NCBI Taxonomy" id="1805235"/>
    <lineage>
        <taxon>Bacteria</taxon>
        <taxon>Candidatus Kueneniibacteriota</taxon>
    </lineage>
</organism>
<name>A0A1J4U2L6_9BACT</name>
<keyword evidence="1" id="KW-0812">Transmembrane</keyword>
<reference evidence="3 4" key="1">
    <citation type="journal article" date="2016" name="Environ. Microbiol.">
        <title>Genomic resolution of a cold subsurface aquifer community provides metabolic insights for novel microbes adapted to high CO concentrations.</title>
        <authorList>
            <person name="Probst A.J."/>
            <person name="Castelle C.J."/>
            <person name="Singh A."/>
            <person name="Brown C.T."/>
            <person name="Anantharaman K."/>
            <person name="Sharon I."/>
            <person name="Hug L.A."/>
            <person name="Burstein D."/>
            <person name="Emerson J.B."/>
            <person name="Thomas B.C."/>
            <person name="Banfield J.F."/>
        </authorList>
    </citation>
    <scope>NUCLEOTIDE SEQUENCE [LARGE SCALE GENOMIC DNA]</scope>
    <source>
        <strain evidence="3">CG1_02_38_13</strain>
    </source>
</reference>
<gene>
    <name evidence="3" type="ORF">AUJ29_02235</name>
</gene>
<feature type="domain" description="Baseplate protein J-like barrel" evidence="2">
    <location>
        <begin position="117"/>
        <end position="170"/>
    </location>
</feature>
<evidence type="ECO:0000313" key="3">
    <source>
        <dbReference type="EMBL" id="OIO16854.1"/>
    </source>
</evidence>
<keyword evidence="1" id="KW-1133">Transmembrane helix</keyword>
<dbReference type="Pfam" id="PF04865">
    <property type="entry name" value="Baseplate_J"/>
    <property type="match status" value="1"/>
</dbReference>
<keyword evidence="1" id="KW-0472">Membrane</keyword>
<evidence type="ECO:0000259" key="2">
    <source>
        <dbReference type="Pfam" id="PF04865"/>
    </source>
</evidence>
<evidence type="ECO:0000256" key="1">
    <source>
        <dbReference type="SAM" id="Phobius"/>
    </source>
</evidence>
<proteinExistence type="predicted"/>
<comment type="caution">
    <text evidence="3">The sequence shown here is derived from an EMBL/GenBank/DDBJ whole genome shotgun (WGS) entry which is preliminary data.</text>
</comment>
<dbReference type="InterPro" id="IPR006949">
    <property type="entry name" value="Barrel_Baseplate_J-like"/>
</dbReference>
<protein>
    <recommendedName>
        <fullName evidence="2">Baseplate protein J-like barrel domain-containing protein</fullName>
    </recommendedName>
</protein>